<accession>A0A9D4URB5</accession>
<evidence type="ECO:0000313" key="2">
    <source>
        <dbReference type="Proteomes" id="UP000886520"/>
    </source>
</evidence>
<name>A0A9D4URB5_ADICA</name>
<gene>
    <name evidence="1" type="ORF">GOP47_0012422</name>
</gene>
<keyword evidence="2" id="KW-1185">Reference proteome</keyword>
<comment type="caution">
    <text evidence="1">The sequence shown here is derived from an EMBL/GenBank/DDBJ whole genome shotgun (WGS) entry which is preliminary data.</text>
</comment>
<dbReference type="AlphaFoldDB" id="A0A9D4URB5"/>
<dbReference type="EMBL" id="JABFUD020000012">
    <property type="protein sequence ID" value="KAI5072316.1"/>
    <property type="molecule type" value="Genomic_DNA"/>
</dbReference>
<protein>
    <submittedName>
        <fullName evidence="1">Uncharacterized protein</fullName>
    </submittedName>
</protein>
<evidence type="ECO:0000313" key="1">
    <source>
        <dbReference type="EMBL" id="KAI5072316.1"/>
    </source>
</evidence>
<dbReference type="Proteomes" id="UP000886520">
    <property type="component" value="Chromosome 12"/>
</dbReference>
<reference evidence="1" key="1">
    <citation type="submission" date="2021-01" db="EMBL/GenBank/DDBJ databases">
        <title>Adiantum capillus-veneris genome.</title>
        <authorList>
            <person name="Fang Y."/>
            <person name="Liao Q."/>
        </authorList>
    </citation>
    <scope>NUCLEOTIDE SEQUENCE</scope>
    <source>
        <strain evidence="1">H3</strain>
        <tissue evidence="1">Leaf</tissue>
    </source>
</reference>
<organism evidence="1 2">
    <name type="scientific">Adiantum capillus-veneris</name>
    <name type="common">Maidenhair fern</name>
    <dbReference type="NCBI Taxonomy" id="13818"/>
    <lineage>
        <taxon>Eukaryota</taxon>
        <taxon>Viridiplantae</taxon>
        <taxon>Streptophyta</taxon>
        <taxon>Embryophyta</taxon>
        <taxon>Tracheophyta</taxon>
        <taxon>Polypodiopsida</taxon>
        <taxon>Polypodiidae</taxon>
        <taxon>Polypodiales</taxon>
        <taxon>Pteridineae</taxon>
        <taxon>Pteridaceae</taxon>
        <taxon>Vittarioideae</taxon>
        <taxon>Adiantum</taxon>
    </lineage>
</organism>
<proteinExistence type="predicted"/>
<sequence>MCQLYPRFVAVYHESGGSRDHPISYKGGFMEDYLHFLKECHIPYIFEVQCKKLPFNKTTNAIWQLNATHLVKGQDLSAKKPNDELNKGGI</sequence>